<dbReference type="PANTHER" id="PTHR43019">
    <property type="entry name" value="SERINE ENDOPROTEASE DEGS"/>
    <property type="match status" value="1"/>
</dbReference>
<reference evidence="2" key="1">
    <citation type="submission" date="2020-05" db="EMBL/GenBank/DDBJ databases">
        <title>Frigoriglobus tundricola gen. nov., sp. nov., a psychrotolerant cellulolytic planctomycete of the family Gemmataceae with two divergent copies of 16S rRNA gene.</title>
        <authorList>
            <person name="Kulichevskaya I.S."/>
            <person name="Ivanova A.A."/>
            <person name="Naumoff D.G."/>
            <person name="Beletsky A.V."/>
            <person name="Rijpstra W.I.C."/>
            <person name="Sinninghe Damste J.S."/>
            <person name="Mardanov A.V."/>
            <person name="Ravin N.V."/>
            <person name="Dedysh S.N."/>
        </authorList>
    </citation>
    <scope>NUCLEOTIDE SEQUENCE [LARGE SCALE GENOMIC DNA]</scope>
    <source>
        <strain evidence="2">PL17</strain>
    </source>
</reference>
<dbReference type="Gene3D" id="1.25.40.10">
    <property type="entry name" value="Tetratricopeptide repeat domain"/>
    <property type="match status" value="1"/>
</dbReference>
<dbReference type="InterPro" id="IPR019734">
    <property type="entry name" value="TPR_rpt"/>
</dbReference>
<dbReference type="SUPFAM" id="SSF50494">
    <property type="entry name" value="Trypsin-like serine proteases"/>
    <property type="match status" value="2"/>
</dbReference>
<keyword evidence="2" id="KW-1185">Reference proteome</keyword>
<dbReference type="AlphaFoldDB" id="A0A6M5YQ72"/>
<dbReference type="SMART" id="SM00028">
    <property type="entry name" value="TPR"/>
    <property type="match status" value="2"/>
</dbReference>
<protein>
    <submittedName>
        <fullName evidence="1">Uncharacterized protein</fullName>
    </submittedName>
</protein>
<organism evidence="1 2">
    <name type="scientific">Frigoriglobus tundricola</name>
    <dbReference type="NCBI Taxonomy" id="2774151"/>
    <lineage>
        <taxon>Bacteria</taxon>
        <taxon>Pseudomonadati</taxon>
        <taxon>Planctomycetota</taxon>
        <taxon>Planctomycetia</taxon>
        <taxon>Gemmatales</taxon>
        <taxon>Gemmataceae</taxon>
        <taxon>Frigoriglobus</taxon>
    </lineage>
</organism>
<dbReference type="InterPro" id="IPR009003">
    <property type="entry name" value="Peptidase_S1_PA"/>
</dbReference>
<name>A0A6M5YQ72_9BACT</name>
<dbReference type="InterPro" id="IPR011990">
    <property type="entry name" value="TPR-like_helical_dom_sf"/>
</dbReference>
<dbReference type="Pfam" id="PF14559">
    <property type="entry name" value="TPR_19"/>
    <property type="match status" value="1"/>
</dbReference>
<accession>A0A6M5YQ72</accession>
<dbReference type="SUPFAM" id="SSF48452">
    <property type="entry name" value="TPR-like"/>
    <property type="match status" value="1"/>
</dbReference>
<dbReference type="RefSeq" id="WP_171470980.1">
    <property type="nucleotide sequence ID" value="NZ_CP053452.2"/>
</dbReference>
<gene>
    <name evidence="1" type="ORF">FTUN_2661</name>
</gene>
<evidence type="ECO:0000313" key="2">
    <source>
        <dbReference type="Proteomes" id="UP000503447"/>
    </source>
</evidence>
<evidence type="ECO:0000313" key="1">
    <source>
        <dbReference type="EMBL" id="QJW95122.1"/>
    </source>
</evidence>
<dbReference type="EMBL" id="CP053452">
    <property type="protein sequence ID" value="QJW95122.1"/>
    <property type="molecule type" value="Genomic_DNA"/>
</dbReference>
<dbReference type="PANTHER" id="PTHR43019:SF23">
    <property type="entry name" value="PROTEASE DO-LIKE 5, CHLOROPLASTIC"/>
    <property type="match status" value="1"/>
</dbReference>
<dbReference type="KEGG" id="ftj:FTUN_2661"/>
<proteinExistence type="predicted"/>
<dbReference type="Pfam" id="PF13365">
    <property type="entry name" value="Trypsin_2"/>
    <property type="match status" value="2"/>
</dbReference>
<dbReference type="Proteomes" id="UP000503447">
    <property type="component" value="Chromosome"/>
</dbReference>
<dbReference type="Gene3D" id="2.40.10.120">
    <property type="match status" value="2"/>
</dbReference>
<sequence>MPLFVVLGALAFVAQPARPARLPDGCAWVRAENDGAGGGFVVDVEKRLLVTCRHVAADRKTVDVFFPWVRGGALVTDRREYLGNRAALRERGLLVTGTVLKSADEFDLALVRLDSLPPGTKAVQLAPRVPRPGAALRVVGHRLDLDTVWNTTTGPLRATGKLADGYFWRGKKLATDASVLIGQLPIEEGDSGGPVFDATGAVVGMACALRRQCPLAAVVLSAEEVRRFLGAAVSPANKAEPATVGATLVRATVWVKPTATDVHIAGVLIEKDVVLTCARGLSASDRVGVAFPLRDGDKWVSARVAYRDPLALQLRGVWRAGTVLARDPARDLALIQLDTGCEHMAPVTLAATVPAAGAALHAMSHPGGLEFAWVYAGGAVRQRGPIALGTGERAPTVDVLVCQLPAQSGSPGGPVLNATGELVGVLSAREGAQLVGYAATAVEIRAFLDVARRDRPACTLVGLVARVEALPDVYAGALARGLAVRAERHRAAGRTADAVRDCASALALDPNCAAARLCHARVLAPEAALAELDTAVEKGRFHRDVLVLRAELAARAKDWRKARGDLERALDVFPADAEARQRLVGVYLGLGDDARAAAAISDTLRADPKRLAAVAADLLTHADALEQRFPDLPAVAADWLIRALAAAEKGTPDAKAKSAVADVRKAGAAAATDAERLRVLRAGLKGLR</sequence>